<organism evidence="1 2">
    <name type="scientific">Ceratodon purpureus</name>
    <name type="common">Fire moss</name>
    <name type="synonym">Dicranum purpureum</name>
    <dbReference type="NCBI Taxonomy" id="3225"/>
    <lineage>
        <taxon>Eukaryota</taxon>
        <taxon>Viridiplantae</taxon>
        <taxon>Streptophyta</taxon>
        <taxon>Embryophyta</taxon>
        <taxon>Bryophyta</taxon>
        <taxon>Bryophytina</taxon>
        <taxon>Bryopsida</taxon>
        <taxon>Dicranidae</taxon>
        <taxon>Pseudoditrichales</taxon>
        <taxon>Ditrichaceae</taxon>
        <taxon>Ceratodon</taxon>
    </lineage>
</organism>
<keyword evidence="2" id="KW-1185">Reference proteome</keyword>
<gene>
    <name evidence="1" type="ORF">KC19_11G045300</name>
</gene>
<name>A0A8T0GDA3_CERPU</name>
<dbReference type="Proteomes" id="UP000822688">
    <property type="component" value="Chromosome 11"/>
</dbReference>
<accession>A0A8T0GDA3</accession>
<proteinExistence type="predicted"/>
<dbReference type="AlphaFoldDB" id="A0A8T0GDA3"/>
<comment type="caution">
    <text evidence="1">The sequence shown here is derived from an EMBL/GenBank/DDBJ whole genome shotgun (WGS) entry which is preliminary data.</text>
</comment>
<reference evidence="1 2" key="1">
    <citation type="submission" date="2020-06" db="EMBL/GenBank/DDBJ databases">
        <title>WGS assembly of Ceratodon purpureus strain R40.</title>
        <authorList>
            <person name="Carey S.B."/>
            <person name="Jenkins J."/>
            <person name="Shu S."/>
            <person name="Lovell J.T."/>
            <person name="Sreedasyam A."/>
            <person name="Maumus F."/>
            <person name="Tiley G.P."/>
            <person name="Fernandez-Pozo N."/>
            <person name="Barry K."/>
            <person name="Chen C."/>
            <person name="Wang M."/>
            <person name="Lipzen A."/>
            <person name="Daum C."/>
            <person name="Saski C.A."/>
            <person name="Payton A.C."/>
            <person name="Mcbreen J.C."/>
            <person name="Conrad R.E."/>
            <person name="Kollar L.M."/>
            <person name="Olsson S."/>
            <person name="Huttunen S."/>
            <person name="Landis J.B."/>
            <person name="Wickett N.J."/>
            <person name="Johnson M.G."/>
            <person name="Rensing S.A."/>
            <person name="Grimwood J."/>
            <person name="Schmutz J."/>
            <person name="Mcdaniel S.F."/>
        </authorList>
    </citation>
    <scope>NUCLEOTIDE SEQUENCE [LARGE SCALE GENOMIC DNA]</scope>
    <source>
        <strain evidence="1 2">R40</strain>
    </source>
</reference>
<sequence length="119" mass="13954">MPHCVHMENVRCVCWVSNSCIIITTLFVGERVQDSHFGNWKWYCSTFHSDAARPGKSSLTAAVHFRWLKYLLRVSFIATLLLFHSANAGHFHRISQTLHPPLKQFRRLPRLFPRQEINH</sequence>
<protein>
    <submittedName>
        <fullName evidence="1">Uncharacterized protein</fullName>
    </submittedName>
</protein>
<dbReference type="EMBL" id="CM026432">
    <property type="protein sequence ID" value="KAG0556334.1"/>
    <property type="molecule type" value="Genomic_DNA"/>
</dbReference>
<evidence type="ECO:0000313" key="1">
    <source>
        <dbReference type="EMBL" id="KAG0556334.1"/>
    </source>
</evidence>
<evidence type="ECO:0000313" key="2">
    <source>
        <dbReference type="Proteomes" id="UP000822688"/>
    </source>
</evidence>